<feature type="domain" description="Histidine kinase" evidence="8">
    <location>
        <begin position="888"/>
        <end position="1113"/>
    </location>
</feature>
<proteinExistence type="predicted"/>
<dbReference type="PANTHER" id="PTHR43304:SF1">
    <property type="entry name" value="PAC DOMAIN-CONTAINING PROTEIN"/>
    <property type="match status" value="1"/>
</dbReference>
<dbReference type="InterPro" id="IPR011006">
    <property type="entry name" value="CheY-like_superfamily"/>
</dbReference>
<feature type="domain" description="PAS" evidence="10">
    <location>
        <begin position="363"/>
        <end position="435"/>
    </location>
</feature>
<dbReference type="SUPFAM" id="SSF52172">
    <property type="entry name" value="CheY-like"/>
    <property type="match status" value="1"/>
</dbReference>
<dbReference type="CDD" id="cd00082">
    <property type="entry name" value="HisKA"/>
    <property type="match status" value="1"/>
</dbReference>
<dbReference type="Pfam" id="PF09084">
    <property type="entry name" value="NMT1"/>
    <property type="match status" value="1"/>
</dbReference>
<dbReference type="InterPro" id="IPR001789">
    <property type="entry name" value="Sig_transdc_resp-reg_receiver"/>
</dbReference>
<dbReference type="InterPro" id="IPR015168">
    <property type="entry name" value="SsuA/THI5"/>
</dbReference>
<evidence type="ECO:0000259" key="8">
    <source>
        <dbReference type="PROSITE" id="PS50109"/>
    </source>
</evidence>
<dbReference type="PROSITE" id="PS50109">
    <property type="entry name" value="HIS_KIN"/>
    <property type="match status" value="1"/>
</dbReference>
<evidence type="ECO:0000256" key="7">
    <source>
        <dbReference type="SAM" id="SignalP"/>
    </source>
</evidence>
<gene>
    <name evidence="12" type="ORF">Ga0123461_0983</name>
</gene>
<evidence type="ECO:0000256" key="2">
    <source>
        <dbReference type="ARBA" id="ARBA00012438"/>
    </source>
</evidence>
<feature type="modified residue" description="4-aspartylphosphate" evidence="6">
    <location>
        <position position="1185"/>
    </location>
</feature>
<dbReference type="Gene3D" id="3.40.50.2300">
    <property type="match status" value="1"/>
</dbReference>
<dbReference type="NCBIfam" id="TIGR00229">
    <property type="entry name" value="sensory_box"/>
    <property type="match status" value="4"/>
</dbReference>
<dbReference type="Gene3D" id="3.40.190.10">
    <property type="entry name" value="Periplasmic binding protein-like II"/>
    <property type="match status" value="2"/>
</dbReference>
<dbReference type="PROSITE" id="PS50112">
    <property type="entry name" value="PAS"/>
    <property type="match status" value="2"/>
</dbReference>
<dbReference type="Proteomes" id="UP000231701">
    <property type="component" value="Chromosome"/>
</dbReference>
<comment type="catalytic activity">
    <reaction evidence="1">
        <text>ATP + protein L-histidine = ADP + protein N-phospho-L-histidine.</text>
        <dbReference type="EC" id="2.7.13.3"/>
    </reaction>
</comment>
<dbReference type="InterPro" id="IPR003661">
    <property type="entry name" value="HisK_dim/P_dom"/>
</dbReference>
<evidence type="ECO:0000313" key="13">
    <source>
        <dbReference type="Proteomes" id="UP000231701"/>
    </source>
</evidence>
<evidence type="ECO:0000256" key="6">
    <source>
        <dbReference type="PROSITE-ProRule" id="PRU00169"/>
    </source>
</evidence>
<dbReference type="KEGG" id="maes:Ga0123461_0983"/>
<dbReference type="Gene3D" id="2.10.70.100">
    <property type="match status" value="2"/>
</dbReference>
<dbReference type="Pfam" id="PF08447">
    <property type="entry name" value="PAS_3"/>
    <property type="match status" value="4"/>
</dbReference>
<keyword evidence="3 6" id="KW-0597">Phosphoprotein</keyword>
<feature type="domain" description="PAC" evidence="11">
    <location>
        <begin position="696"/>
        <end position="748"/>
    </location>
</feature>
<dbReference type="Pfam" id="PF02518">
    <property type="entry name" value="HATPase_c"/>
    <property type="match status" value="1"/>
</dbReference>
<dbReference type="SMART" id="SM00388">
    <property type="entry name" value="HisKA"/>
    <property type="match status" value="1"/>
</dbReference>
<dbReference type="SMART" id="SM00086">
    <property type="entry name" value="PAC"/>
    <property type="match status" value="4"/>
</dbReference>
<dbReference type="SUPFAM" id="SSF55785">
    <property type="entry name" value="PYP-like sensor domain (PAS domain)"/>
    <property type="match status" value="4"/>
</dbReference>
<evidence type="ECO:0000256" key="5">
    <source>
        <dbReference type="ARBA" id="ARBA00022777"/>
    </source>
</evidence>
<dbReference type="Gene3D" id="1.10.287.130">
    <property type="match status" value="1"/>
</dbReference>
<dbReference type="SMART" id="SM00387">
    <property type="entry name" value="HATPase_c"/>
    <property type="match status" value="1"/>
</dbReference>
<dbReference type="SUPFAM" id="SSF53850">
    <property type="entry name" value="Periplasmic binding protein-like II"/>
    <property type="match status" value="1"/>
</dbReference>
<organism evidence="12 13">
    <name type="scientific">Mariprofundus aestuarium</name>
    <dbReference type="NCBI Taxonomy" id="1921086"/>
    <lineage>
        <taxon>Bacteria</taxon>
        <taxon>Pseudomonadati</taxon>
        <taxon>Pseudomonadota</taxon>
        <taxon>Candidatius Mariprofundia</taxon>
        <taxon>Mariprofundales</taxon>
        <taxon>Mariprofundaceae</taxon>
        <taxon>Mariprofundus</taxon>
    </lineage>
</organism>
<evidence type="ECO:0000259" key="11">
    <source>
        <dbReference type="PROSITE" id="PS50113"/>
    </source>
</evidence>
<dbReference type="CDD" id="cd00130">
    <property type="entry name" value="PAS"/>
    <property type="match status" value="4"/>
</dbReference>
<dbReference type="InterPro" id="IPR036890">
    <property type="entry name" value="HATPase_C_sf"/>
</dbReference>
<dbReference type="EC" id="2.7.13.3" evidence="2"/>
<dbReference type="SUPFAM" id="SSF55874">
    <property type="entry name" value="ATPase domain of HSP90 chaperone/DNA topoisomerase II/histidine kinase"/>
    <property type="match status" value="1"/>
</dbReference>
<dbReference type="InterPro" id="IPR003594">
    <property type="entry name" value="HATPase_dom"/>
</dbReference>
<dbReference type="SMART" id="SM00448">
    <property type="entry name" value="REC"/>
    <property type="match status" value="1"/>
</dbReference>
<feature type="domain" description="PAC" evidence="11">
    <location>
        <begin position="568"/>
        <end position="620"/>
    </location>
</feature>
<dbReference type="InterPro" id="IPR004358">
    <property type="entry name" value="Sig_transdc_His_kin-like_C"/>
</dbReference>
<evidence type="ECO:0000259" key="10">
    <source>
        <dbReference type="PROSITE" id="PS50112"/>
    </source>
</evidence>
<keyword evidence="7" id="KW-0732">Signal</keyword>
<dbReference type="PANTHER" id="PTHR43304">
    <property type="entry name" value="PHYTOCHROME-LIKE PROTEIN CPH1"/>
    <property type="match status" value="1"/>
</dbReference>
<dbReference type="InterPro" id="IPR036097">
    <property type="entry name" value="HisK_dim/P_sf"/>
</dbReference>
<dbReference type="InterPro" id="IPR005467">
    <property type="entry name" value="His_kinase_dom"/>
</dbReference>
<name>A0A2K8KX23_MARES</name>
<evidence type="ECO:0000256" key="3">
    <source>
        <dbReference type="ARBA" id="ARBA00022553"/>
    </source>
</evidence>
<reference evidence="12 13" key="1">
    <citation type="submission" date="2016-12" db="EMBL/GenBank/DDBJ databases">
        <title>Isolation and genomic insights into novel planktonic Zetaproteobacteria from stratified waters of the Chesapeake Bay.</title>
        <authorList>
            <person name="McAllister S.M."/>
            <person name="Kato S."/>
            <person name="Chan C.S."/>
            <person name="Chiu B.K."/>
            <person name="Field E.K."/>
        </authorList>
    </citation>
    <scope>NUCLEOTIDE SEQUENCE [LARGE SCALE GENOMIC DNA]</scope>
    <source>
        <strain evidence="12 13">CP-5</strain>
    </source>
</reference>
<feature type="domain" description="PAS" evidence="10">
    <location>
        <begin position="492"/>
        <end position="564"/>
    </location>
</feature>
<protein>
    <recommendedName>
        <fullName evidence="2">histidine kinase</fullName>
        <ecNumber evidence="2">2.7.13.3</ecNumber>
    </recommendedName>
</protein>
<dbReference type="InterPro" id="IPR013655">
    <property type="entry name" value="PAS_fold_3"/>
</dbReference>
<keyword evidence="5" id="KW-0418">Kinase</keyword>
<dbReference type="PROSITE" id="PS50110">
    <property type="entry name" value="RESPONSE_REGULATORY"/>
    <property type="match status" value="1"/>
</dbReference>
<feature type="domain" description="PAC" evidence="11">
    <location>
        <begin position="438"/>
        <end position="491"/>
    </location>
</feature>
<dbReference type="Pfam" id="PF00072">
    <property type="entry name" value="Response_reg"/>
    <property type="match status" value="1"/>
</dbReference>
<dbReference type="Gene3D" id="3.30.450.20">
    <property type="entry name" value="PAS domain"/>
    <property type="match status" value="4"/>
</dbReference>
<dbReference type="PROSITE" id="PS50113">
    <property type="entry name" value="PAC"/>
    <property type="match status" value="4"/>
</dbReference>
<keyword evidence="4" id="KW-0808">Transferase</keyword>
<dbReference type="EMBL" id="CP018799">
    <property type="protein sequence ID" value="ATX79403.1"/>
    <property type="molecule type" value="Genomic_DNA"/>
</dbReference>
<dbReference type="InterPro" id="IPR035965">
    <property type="entry name" value="PAS-like_dom_sf"/>
</dbReference>
<dbReference type="InterPro" id="IPR001610">
    <property type="entry name" value="PAC"/>
</dbReference>
<dbReference type="SUPFAM" id="SSF47384">
    <property type="entry name" value="Homodimeric domain of signal transducing histidine kinase"/>
    <property type="match status" value="1"/>
</dbReference>
<dbReference type="InterPro" id="IPR000014">
    <property type="entry name" value="PAS"/>
</dbReference>
<dbReference type="AlphaFoldDB" id="A0A2K8KX23"/>
<dbReference type="Gene3D" id="3.30.565.10">
    <property type="entry name" value="Histidine kinase-like ATPase, C-terminal domain"/>
    <property type="match status" value="1"/>
</dbReference>
<dbReference type="GO" id="GO:0000155">
    <property type="term" value="F:phosphorelay sensor kinase activity"/>
    <property type="evidence" value="ECO:0007669"/>
    <property type="project" value="InterPro"/>
</dbReference>
<dbReference type="PRINTS" id="PR00344">
    <property type="entry name" value="BCTRLSENSOR"/>
</dbReference>
<feature type="signal peptide" evidence="7">
    <location>
        <begin position="1"/>
        <end position="23"/>
    </location>
</feature>
<dbReference type="InterPro" id="IPR052162">
    <property type="entry name" value="Sensor_kinase/Photoreceptor"/>
</dbReference>
<evidence type="ECO:0000256" key="1">
    <source>
        <dbReference type="ARBA" id="ARBA00000085"/>
    </source>
</evidence>
<evidence type="ECO:0000313" key="12">
    <source>
        <dbReference type="EMBL" id="ATX79403.1"/>
    </source>
</evidence>
<accession>A0A2K8KX23</accession>
<evidence type="ECO:0000259" key="9">
    <source>
        <dbReference type="PROSITE" id="PS50110"/>
    </source>
</evidence>
<keyword evidence="13" id="KW-1185">Reference proteome</keyword>
<feature type="domain" description="Response regulatory" evidence="9">
    <location>
        <begin position="1134"/>
        <end position="1246"/>
    </location>
</feature>
<feature type="domain" description="PAC" evidence="11">
    <location>
        <begin position="823"/>
        <end position="875"/>
    </location>
</feature>
<sequence length="1248" mass="141422">MVVVNKRLLSVLLICLFPFMGQAATESVRLQLKWKHQFQFAGFYMALEKGYYRDAGFDVEIREVEMGTRAVDQLASGQADYAVVDPGVLLARAEGAPVKVLASIFQHSPLALIVRKDSGIKDFSDLRGKRIMLVPGLNADIDAALGVSGIAAGEFIRQEISFDIRDLVSGKTDAFAGYVTDQPHQLELMGIAYNILHPKEQGIDFYGDVLVTSEKEVVEHPDKVEAFTRASIHGWQYALKHIDETIDVIQKKYNSQNFSSSQLYFEARKTKEMIESDIVPIGYMREQRWQDIADIYIAQGLLPKNFAASEAIYQPEEGLIAIVKEKRWQLVLTALLVLLFGLGLHSMSLRRAVRLRTVNLQQSEEQLRLALAAANQAWFDVNVQTGEVKVSPEYSSLIGYKPEEFETSLQNWMDHLHPDDHDAVLEVFQRCLASGESASMEYRRQTKSGGWVWMHSIGKVVEWDKAQKPLRMIGIHRDITERKKAEEALQESELRIRTIADFTYDWESFISPDGKLIWVNPAVEKHTGYSVTECMEMPDYPRSIIVEEDRDAFNKSLYQSLTKHSSLSDYTFRALHKNESIRWMEASWQSVYDNQGKFVGLRISVRDISDRKKAEEVLRQSREAHEEAQRIAHLGHWSLDLVTNKLFWSDEIFRIFEIDKNQFGASYDAFLNVIHPDDREYVDKTYSQSLETRKPYNIEHRLLMQNGSVKWVNERCRTEYAEDGKPLMSLGTVLDVTDRKQAEEALRESELSLRQAQATAHLGSWTQDMEGRITWSDELYHIYGVSPDTFTPNAESLGSLVHPDDWPRRQSWVDTCLKGGGVEPLEFRIIWRDGDLRYVRGLCELIRDANGKPNHLAGTTQDITEYKRLEDQFYQAQKMEALGTLVGGIAHDFNNILSGITGNLYLARRYAKGLPKAVDKLDTVEKLSLRASVLIKQLLAYARRDMVMMKPLQLAPYVEEVIKLLRSSLPENIELHVQACSDSLTINGDDTQLHQVLMNLVNNARDAVTGTKNPAITVELEMFATDELFISEHPYFKRGTYAHLSVKDNGCGIPDEHIEHLFEPFYTSKDIGKGTGLGLAMVFGAIKTHRGYVEVESVEGKGSTFHVYLPLIEAEAPESALPQQPDSVEGAGETILLADDDANVRETTIEVLKALGYRVLAAENGEQAVELFRENSETINLVLSDLVMPVMGGYESVQAMRQIQPDVRVIFATGYDSNGDAHLDDELVIRKPFVVEELSRLISQQLEK</sequence>
<dbReference type="InterPro" id="IPR000700">
    <property type="entry name" value="PAS-assoc_C"/>
</dbReference>
<dbReference type="SMART" id="SM00091">
    <property type="entry name" value="PAS"/>
    <property type="match status" value="4"/>
</dbReference>
<evidence type="ECO:0000256" key="4">
    <source>
        <dbReference type="ARBA" id="ARBA00022679"/>
    </source>
</evidence>
<feature type="chain" id="PRO_5014953258" description="histidine kinase" evidence="7">
    <location>
        <begin position="24"/>
        <end position="1248"/>
    </location>
</feature>